<comment type="caution">
    <text evidence="2">The sequence shown here is derived from an EMBL/GenBank/DDBJ whole genome shotgun (WGS) entry which is preliminary data.</text>
</comment>
<accession>A0ABN1K750</accession>
<evidence type="ECO:0000313" key="2">
    <source>
        <dbReference type="EMBL" id="GAA0756981.1"/>
    </source>
</evidence>
<gene>
    <name evidence="2" type="ORF">GCM10009107_36100</name>
</gene>
<dbReference type="Gene3D" id="3.40.390.10">
    <property type="entry name" value="Collagenase (Catalytic Domain)"/>
    <property type="match status" value="1"/>
</dbReference>
<organism evidence="2 3">
    <name type="scientific">Ideonella azotifigens</name>
    <dbReference type="NCBI Taxonomy" id="513160"/>
    <lineage>
        <taxon>Bacteria</taxon>
        <taxon>Pseudomonadati</taxon>
        <taxon>Pseudomonadota</taxon>
        <taxon>Betaproteobacteria</taxon>
        <taxon>Burkholderiales</taxon>
        <taxon>Sphaerotilaceae</taxon>
        <taxon>Ideonella</taxon>
    </lineage>
</organism>
<keyword evidence="2" id="KW-0645">Protease</keyword>
<protein>
    <submittedName>
        <fullName evidence="2">Zinc-dependent metalloprotease family protein</fullName>
    </submittedName>
</protein>
<dbReference type="GO" id="GO:0008237">
    <property type="term" value="F:metallopeptidase activity"/>
    <property type="evidence" value="ECO:0007669"/>
    <property type="project" value="UniProtKB-KW"/>
</dbReference>
<dbReference type="EMBL" id="BAAAEW010000023">
    <property type="protein sequence ID" value="GAA0756981.1"/>
    <property type="molecule type" value="Genomic_DNA"/>
</dbReference>
<feature type="signal peptide" evidence="1">
    <location>
        <begin position="1"/>
        <end position="24"/>
    </location>
</feature>
<dbReference type="RefSeq" id="WP_141285075.1">
    <property type="nucleotide sequence ID" value="NZ_BAAAEW010000023.1"/>
</dbReference>
<sequence length="663" mass="68576">MLFAAVWRAVLVLGISSSALGASAAIAAPLWRDVPPAQAAQAFSVQAALAAPKARWVQWDSALLQALVERVPAASSAEALRPLLDLPMPDGSMLTFRLSPVDVMAPGLAARYPQIHSLVGTAVDQPGVTARIDFSPHGFKAMVFTPQGRVFIDPGRDANAGLHQVYLRQDLPLRHRDADQVLTPPGGKASSARATAGLAGATTGTELLTYRLALATTGEYAKFQDPDASPTNKAGVLAELVSLTNRVTGVYEREVGIRLQLIEGEDAIIYTDAGTDPYANNNGSSMLGQNIRTLRTVLGNDAFDIGHVVSTGGGGVAYLGVICSSNKAGGVTGLGSPVGDGFYIDYVAHEMGHQFGANHTFNSVTGSCGGGNRAASAAYEPGSGTTIMGYAGICGADDIQPHSDAQFHSASYDEIVAYTRSGGGASCAAVTASGNTPPTATAPAGGFTIPANTPFELTGKGKDADGKKTLSYQWEERDLGPGGSPDAPTGTAPLFRAFPPVASTTRTFPQLSDLLGNTHTLGELLPTETRPLNFRFIVRDNQAAPSAGGLASADLSFNVTADAGPFKVTAPNTNVQATAGGTLKVKWDVAKTDVAPVSCAAVEIWLSTDGGQTMGYQLKAKAANTGSAKVTLPAVSTSQARIKVKCHGNVFFDISDVDFRIGG</sequence>
<proteinExistence type="predicted"/>
<dbReference type="SUPFAM" id="SSF55486">
    <property type="entry name" value="Metalloproteases ('zincins'), catalytic domain"/>
    <property type="match status" value="1"/>
</dbReference>
<feature type="chain" id="PRO_5045822467" evidence="1">
    <location>
        <begin position="25"/>
        <end position="663"/>
    </location>
</feature>
<reference evidence="2 3" key="1">
    <citation type="journal article" date="2019" name="Int. J. Syst. Evol. Microbiol.">
        <title>The Global Catalogue of Microorganisms (GCM) 10K type strain sequencing project: providing services to taxonomists for standard genome sequencing and annotation.</title>
        <authorList>
            <consortium name="The Broad Institute Genomics Platform"/>
            <consortium name="The Broad Institute Genome Sequencing Center for Infectious Disease"/>
            <person name="Wu L."/>
            <person name="Ma J."/>
        </authorList>
    </citation>
    <scope>NUCLEOTIDE SEQUENCE [LARGE SCALE GENOMIC DNA]</scope>
    <source>
        <strain evidence="2 3">JCM 15503</strain>
    </source>
</reference>
<evidence type="ECO:0000256" key="1">
    <source>
        <dbReference type="SAM" id="SignalP"/>
    </source>
</evidence>
<dbReference type="Pfam" id="PF13583">
    <property type="entry name" value="Reprolysin_4"/>
    <property type="match status" value="1"/>
</dbReference>
<dbReference type="InterPro" id="IPR024079">
    <property type="entry name" value="MetalloPept_cat_dom_sf"/>
</dbReference>
<keyword evidence="2" id="KW-0482">Metalloprotease</keyword>
<keyword evidence="3" id="KW-1185">Reference proteome</keyword>
<name>A0ABN1K750_9BURK</name>
<dbReference type="Proteomes" id="UP001500279">
    <property type="component" value="Unassembled WGS sequence"/>
</dbReference>
<keyword evidence="1" id="KW-0732">Signal</keyword>
<evidence type="ECO:0000313" key="3">
    <source>
        <dbReference type="Proteomes" id="UP001500279"/>
    </source>
</evidence>
<keyword evidence="2" id="KW-0378">Hydrolase</keyword>